<dbReference type="AlphaFoldDB" id="F2UP25"/>
<dbReference type="PANTHER" id="PTHR11099:SF0">
    <property type="entry name" value="VACUOLAR PROTEIN SORTING-ASSOCIATED PROTEIN 35"/>
    <property type="match status" value="1"/>
</dbReference>
<dbReference type="GO" id="GO:0030906">
    <property type="term" value="C:retromer, cargo-selective complex"/>
    <property type="evidence" value="ECO:0007669"/>
    <property type="project" value="InterPro"/>
</dbReference>
<proteinExistence type="inferred from homology"/>
<dbReference type="GO" id="GO:0042147">
    <property type="term" value="P:retrograde transport, endosome to Golgi"/>
    <property type="evidence" value="ECO:0007669"/>
    <property type="project" value="InterPro"/>
</dbReference>
<comment type="similarity">
    <text evidence="2 6">Belongs to the VPS35 family.</text>
</comment>
<evidence type="ECO:0000256" key="4">
    <source>
        <dbReference type="ARBA" id="ARBA00022927"/>
    </source>
</evidence>
<evidence type="ECO:0000256" key="6">
    <source>
        <dbReference type="PIRNR" id="PIRNR009375"/>
    </source>
</evidence>
<dbReference type="InterPro" id="IPR005378">
    <property type="entry name" value="Vps35"/>
</dbReference>
<dbReference type="OrthoDB" id="10258141at2759"/>
<gene>
    <name evidence="7" type="ORF">PTSG_09790</name>
</gene>
<dbReference type="InterPro" id="IPR042491">
    <property type="entry name" value="Vps35_C"/>
</dbReference>
<evidence type="ECO:0000313" key="8">
    <source>
        <dbReference type="Proteomes" id="UP000007799"/>
    </source>
</evidence>
<evidence type="ECO:0000256" key="2">
    <source>
        <dbReference type="ARBA" id="ARBA00006536"/>
    </source>
</evidence>
<dbReference type="GO" id="GO:0005770">
    <property type="term" value="C:late endosome"/>
    <property type="evidence" value="ECO:0007669"/>
    <property type="project" value="TreeGrafter"/>
</dbReference>
<dbReference type="OMA" id="YERVQFC"/>
<organism evidence="8">
    <name type="scientific">Salpingoeca rosetta (strain ATCC 50818 / BSB-021)</name>
    <dbReference type="NCBI Taxonomy" id="946362"/>
    <lineage>
        <taxon>Eukaryota</taxon>
        <taxon>Choanoflagellata</taxon>
        <taxon>Craspedida</taxon>
        <taxon>Salpingoecidae</taxon>
        <taxon>Salpingoeca</taxon>
    </lineage>
</organism>
<dbReference type="eggNOG" id="KOG1107">
    <property type="taxonomic scope" value="Eukaryota"/>
</dbReference>
<dbReference type="KEGG" id="sre:PTSG_09790"/>
<evidence type="ECO:0000256" key="1">
    <source>
        <dbReference type="ARBA" id="ARBA00004170"/>
    </source>
</evidence>
<protein>
    <recommendedName>
        <fullName evidence="6">Vacuolar protein sorting-associated protein 35</fullName>
    </recommendedName>
</protein>
<dbReference type="Proteomes" id="UP000007799">
    <property type="component" value="Unassembled WGS sequence"/>
</dbReference>
<dbReference type="GO" id="GO:0005829">
    <property type="term" value="C:cytosol"/>
    <property type="evidence" value="ECO:0007669"/>
    <property type="project" value="GOC"/>
</dbReference>
<reference evidence="7" key="1">
    <citation type="submission" date="2009-08" db="EMBL/GenBank/DDBJ databases">
        <title>Annotation of Salpingoeca rosetta.</title>
        <authorList>
            <consortium name="The Broad Institute Genome Sequencing Platform"/>
            <person name="Russ C."/>
            <person name="Cuomo C."/>
            <person name="Burger G."/>
            <person name="Gray M.W."/>
            <person name="Holland P.W.H."/>
            <person name="King N."/>
            <person name="Lang F.B.F."/>
            <person name="Roger A.J."/>
            <person name="Ruiz-Trillo I."/>
            <person name="Young S.K."/>
            <person name="Zeng Q."/>
            <person name="Gargeya S."/>
            <person name="Alvarado L."/>
            <person name="Berlin A."/>
            <person name="Chapman S.B."/>
            <person name="Chen Z."/>
            <person name="Freedman E."/>
            <person name="Gellesch M."/>
            <person name="Goldberg J."/>
            <person name="Griggs A."/>
            <person name="Gujja S."/>
            <person name="Heilman E."/>
            <person name="Heiman D."/>
            <person name="Howarth C."/>
            <person name="Mehta T."/>
            <person name="Neiman D."/>
            <person name="Pearson M."/>
            <person name="Roberts A."/>
            <person name="Saif S."/>
            <person name="Shea T."/>
            <person name="Shenoy N."/>
            <person name="Sisk P."/>
            <person name="Stolte C."/>
            <person name="Sykes S."/>
            <person name="White J."/>
            <person name="Yandava C."/>
            <person name="Haas B."/>
            <person name="Nusbaum C."/>
            <person name="Birren B."/>
        </authorList>
    </citation>
    <scope>NUCLEOTIDE SEQUENCE [LARGE SCALE GENOMIC DNA]</scope>
    <source>
        <strain evidence="7">ATCC 50818</strain>
    </source>
</reference>
<evidence type="ECO:0000313" key="7">
    <source>
        <dbReference type="EMBL" id="EGD79380.1"/>
    </source>
</evidence>
<dbReference type="InParanoid" id="F2UP25"/>
<dbReference type="STRING" id="946362.F2UP25"/>
<sequence>MSQKGKGSAAKPGAAMSQDALLAEASRAVKENAFAMKRSLDEDKLMDALKHAVAMLSELRTSALQPKTYYELYIKVTDELSHLKTVLEDIFEKKGPISDLYELVQYTGNILPRLYLLITVGAVFIETNRVPAKDVLRDLVEMCRGVQHPLRGLFLRNYLLTTVKTLLPEEQTGEGGTIHDSVDFVLLNFAEMNKLWVRMQHQGHSRDRTRREKERLQLRLLVGTNLVRLSQLDNADVDMYKATVLPAVLEQVINCRDPIAQEYLMECIIQVFPDDYHLATLDKLLTACAPLHAQVNVKAIVISLVERLVQFFSQSRADAAATAGVPADVDLYKVFADNIRSLFQARTTMAPEDAVAIQLALMKLTIECYPENLDYVDEIFKNTIDHLKSVGLTTVEPRTAACEQLSLLLRLPLETYPSLTPALKLSSFGNVLSMFSYATRHALAVFTAKKIADSNFAVSTEAEADVVFGELLLPLLGEVEGQPKSFHQDGSFVEEQVVVARVLSLVQGVDLDTQAQILASLKKQLLAGTIHRMRYCVPAHVFKALQLAQGYSDARDDDELWEKKCSKLYSMVRTCVLALAEGELPMLALKLFLQAALVTSTTTFAKSETIAYEFCSQAFSLYEEEVSDSKEQVAAMTLMIGTLQRITCFTEENYTPLITKCALLSSKFVQKPDQCRGVCACANLFWSGKLADSDEELRDGDQVLKCLKKAIKVARSCLEPSTQASLYADIYDAYTSFYIRGCEQVTNTIKEGGGGGVEE</sequence>
<comment type="function">
    <text evidence="6">Plays a role in vesicular protein sorting.</text>
</comment>
<dbReference type="EMBL" id="GL832985">
    <property type="protein sequence ID" value="EGD79380.1"/>
    <property type="molecule type" value="Genomic_DNA"/>
</dbReference>
<keyword evidence="5" id="KW-0472">Membrane</keyword>
<dbReference type="PIRSF" id="PIRSF009375">
    <property type="entry name" value="Retromer_Vps35"/>
    <property type="match status" value="1"/>
</dbReference>
<keyword evidence="3 6" id="KW-0813">Transport</keyword>
<evidence type="ECO:0000256" key="5">
    <source>
        <dbReference type="ARBA" id="ARBA00023136"/>
    </source>
</evidence>
<name>F2UP25_SALR5</name>
<dbReference type="GO" id="GO:0006886">
    <property type="term" value="P:intracellular protein transport"/>
    <property type="evidence" value="ECO:0007669"/>
    <property type="project" value="TreeGrafter"/>
</dbReference>
<keyword evidence="4 6" id="KW-0653">Protein transport</keyword>
<dbReference type="Pfam" id="PF03635">
    <property type="entry name" value="Vps35"/>
    <property type="match status" value="1"/>
</dbReference>
<dbReference type="RefSeq" id="XP_004989149.1">
    <property type="nucleotide sequence ID" value="XM_004989092.1"/>
</dbReference>
<comment type="subcellular location">
    <subcellularLocation>
        <location evidence="1">Membrane</location>
        <topology evidence="1">Peripheral membrane protein</topology>
    </subcellularLocation>
</comment>
<dbReference type="GeneID" id="16069691"/>
<evidence type="ECO:0000256" key="3">
    <source>
        <dbReference type="ARBA" id="ARBA00022448"/>
    </source>
</evidence>
<accession>F2UP25</accession>
<dbReference type="Gene3D" id="1.25.40.660">
    <property type="entry name" value="Vacuolar protein sorting-associated protein 35, helical subcomplex Vps35-C"/>
    <property type="match status" value="1"/>
</dbReference>
<keyword evidence="8" id="KW-1185">Reference proteome</keyword>
<dbReference type="PANTHER" id="PTHR11099">
    <property type="entry name" value="VACUOLAR SORTING PROTEIN 35"/>
    <property type="match status" value="1"/>
</dbReference>
<dbReference type="FunCoup" id="F2UP25">
    <property type="interactions" value="2138"/>
</dbReference>